<keyword evidence="1" id="KW-0560">Oxidoreductase</keyword>
<organism evidence="1 2">
    <name type="scientific">Saliphagus infecundisoli</name>
    <dbReference type="NCBI Taxonomy" id="1849069"/>
    <lineage>
        <taxon>Archaea</taxon>
        <taxon>Methanobacteriati</taxon>
        <taxon>Methanobacteriota</taxon>
        <taxon>Stenosarchaea group</taxon>
        <taxon>Halobacteria</taxon>
        <taxon>Halobacteriales</taxon>
        <taxon>Natrialbaceae</taxon>
        <taxon>Saliphagus</taxon>
    </lineage>
</organism>
<dbReference type="RefSeq" id="WP_224829718.1">
    <property type="nucleotide sequence ID" value="NZ_JAIVEF010000025.1"/>
</dbReference>
<name>A0ABD5QCN8_9EURY</name>
<keyword evidence="2" id="KW-1185">Reference proteome</keyword>
<gene>
    <name evidence="1" type="ORF">ACFPFO_06500</name>
</gene>
<dbReference type="InterPro" id="IPR015946">
    <property type="entry name" value="KH_dom-like_a/b"/>
</dbReference>
<accession>A0ABD5QCN8</accession>
<dbReference type="GO" id="GO:0004601">
    <property type="term" value="F:peroxidase activity"/>
    <property type="evidence" value="ECO:0007669"/>
    <property type="project" value="UniProtKB-KW"/>
</dbReference>
<dbReference type="Gene3D" id="3.30.300.20">
    <property type="match status" value="1"/>
</dbReference>
<dbReference type="PANTHER" id="PTHR35368:SF1">
    <property type="entry name" value="HYDROPEROXIDE REDUCTASE"/>
    <property type="match status" value="1"/>
</dbReference>
<dbReference type="PANTHER" id="PTHR35368">
    <property type="entry name" value="HYDROPEROXIDE REDUCTASE"/>
    <property type="match status" value="1"/>
</dbReference>
<reference evidence="1 2" key="1">
    <citation type="journal article" date="2019" name="Int. J. Syst. Evol. Microbiol.">
        <title>The Global Catalogue of Microorganisms (GCM) 10K type strain sequencing project: providing services to taxonomists for standard genome sequencing and annotation.</title>
        <authorList>
            <consortium name="The Broad Institute Genomics Platform"/>
            <consortium name="The Broad Institute Genome Sequencing Center for Infectious Disease"/>
            <person name="Wu L."/>
            <person name="Ma J."/>
        </authorList>
    </citation>
    <scope>NUCLEOTIDE SEQUENCE [LARGE SCALE GENOMIC DNA]</scope>
    <source>
        <strain evidence="1 2">CGMCC 1.15824</strain>
    </source>
</reference>
<evidence type="ECO:0000313" key="1">
    <source>
        <dbReference type="EMBL" id="MFC4987415.1"/>
    </source>
</evidence>
<protein>
    <submittedName>
        <fullName evidence="1">OsmC family protein</fullName>
        <ecNumber evidence="1">1.11.1.-</ecNumber>
    </submittedName>
</protein>
<proteinExistence type="predicted"/>
<dbReference type="Proteomes" id="UP001595925">
    <property type="component" value="Unassembled WGS sequence"/>
</dbReference>
<evidence type="ECO:0000313" key="2">
    <source>
        <dbReference type="Proteomes" id="UP001595925"/>
    </source>
</evidence>
<dbReference type="InterPro" id="IPR036102">
    <property type="entry name" value="OsmC/Ohrsf"/>
</dbReference>
<keyword evidence="1" id="KW-0575">Peroxidase</keyword>
<dbReference type="EMBL" id="JBHSJG010000024">
    <property type="protein sequence ID" value="MFC4987415.1"/>
    <property type="molecule type" value="Genomic_DNA"/>
</dbReference>
<dbReference type="SUPFAM" id="SSF82784">
    <property type="entry name" value="OsmC-like"/>
    <property type="match status" value="1"/>
</dbReference>
<comment type="caution">
    <text evidence="1">The sequence shown here is derived from an EMBL/GenBank/DDBJ whole genome shotgun (WGS) entry which is preliminary data.</text>
</comment>
<dbReference type="InterPro" id="IPR003718">
    <property type="entry name" value="OsmC/Ohr_fam"/>
</dbReference>
<sequence>MIRETVDVRERHLPLYDRYEEAPDEAKITDRAVATGGVDVDPFHGTLEPGSQDYGVAWEFGIHQAVGGFHDAPNPGDVLCAALAACLDSTIRIIAGRLGVTLDHLEVEVTADVDVRGTLVIEEDVPVGFQLMECHVDIRAEDGTDPELVEQLIEAAEYSCVNLQTLTSGVPVETTVDMGH</sequence>
<dbReference type="AlphaFoldDB" id="A0ABD5QCN8"/>
<dbReference type="Pfam" id="PF02566">
    <property type="entry name" value="OsmC"/>
    <property type="match status" value="1"/>
</dbReference>
<dbReference type="InterPro" id="IPR052924">
    <property type="entry name" value="OsmC/Ohr_hydroprdx_reductase"/>
</dbReference>
<dbReference type="EC" id="1.11.1.-" evidence="1"/>